<accession>A0AA38CI63</accession>
<protein>
    <submittedName>
        <fullName evidence="1">Uncharacterized protein</fullName>
    </submittedName>
</protein>
<dbReference type="Proteomes" id="UP000824469">
    <property type="component" value="Unassembled WGS sequence"/>
</dbReference>
<sequence>MHDLLSHHKPELMVERDLIVLISSYANMVSELHDLLSHQKFEMMVERDLIMLISCYSNTLPHDGVG</sequence>
<name>A0AA38CI63_TAXCH</name>
<gene>
    <name evidence="1" type="ORF">KI387_029226</name>
</gene>
<reference evidence="1 2" key="1">
    <citation type="journal article" date="2021" name="Nat. Plants">
        <title>The Taxus genome provides insights into paclitaxel biosynthesis.</title>
        <authorList>
            <person name="Xiong X."/>
            <person name="Gou J."/>
            <person name="Liao Q."/>
            <person name="Li Y."/>
            <person name="Zhou Q."/>
            <person name="Bi G."/>
            <person name="Li C."/>
            <person name="Du R."/>
            <person name="Wang X."/>
            <person name="Sun T."/>
            <person name="Guo L."/>
            <person name="Liang H."/>
            <person name="Lu P."/>
            <person name="Wu Y."/>
            <person name="Zhang Z."/>
            <person name="Ro D.K."/>
            <person name="Shang Y."/>
            <person name="Huang S."/>
            <person name="Yan J."/>
        </authorList>
    </citation>
    <scope>NUCLEOTIDE SEQUENCE [LARGE SCALE GENOMIC DNA]</scope>
    <source>
        <strain evidence="1">Ta-2019</strain>
    </source>
</reference>
<evidence type="ECO:0000313" key="1">
    <source>
        <dbReference type="EMBL" id="KAH9297544.1"/>
    </source>
</evidence>
<comment type="caution">
    <text evidence="1">The sequence shown here is derived from an EMBL/GenBank/DDBJ whole genome shotgun (WGS) entry which is preliminary data.</text>
</comment>
<proteinExistence type="predicted"/>
<keyword evidence="2" id="KW-1185">Reference proteome</keyword>
<dbReference type="AlphaFoldDB" id="A0AA38CI63"/>
<feature type="non-terminal residue" evidence="1">
    <location>
        <position position="66"/>
    </location>
</feature>
<evidence type="ECO:0000313" key="2">
    <source>
        <dbReference type="Proteomes" id="UP000824469"/>
    </source>
</evidence>
<organism evidence="1 2">
    <name type="scientific">Taxus chinensis</name>
    <name type="common">Chinese yew</name>
    <name type="synonym">Taxus wallichiana var. chinensis</name>
    <dbReference type="NCBI Taxonomy" id="29808"/>
    <lineage>
        <taxon>Eukaryota</taxon>
        <taxon>Viridiplantae</taxon>
        <taxon>Streptophyta</taxon>
        <taxon>Embryophyta</taxon>
        <taxon>Tracheophyta</taxon>
        <taxon>Spermatophyta</taxon>
        <taxon>Pinopsida</taxon>
        <taxon>Pinidae</taxon>
        <taxon>Conifers II</taxon>
        <taxon>Cupressales</taxon>
        <taxon>Taxaceae</taxon>
        <taxon>Taxus</taxon>
    </lineage>
</organism>
<dbReference type="EMBL" id="JAHRHJ020000010">
    <property type="protein sequence ID" value="KAH9297544.1"/>
    <property type="molecule type" value="Genomic_DNA"/>
</dbReference>